<accession>W2JUK2</accession>
<sequence length="31" mass="3704">MCSSRKIKDLPDAEHKDGHILVLLRFMRCKY</sequence>
<dbReference type="EMBL" id="KI670500">
    <property type="protein sequence ID" value="ETL50046.1"/>
    <property type="molecule type" value="Genomic_DNA"/>
</dbReference>
<dbReference type="AlphaFoldDB" id="W2JUK2"/>
<dbReference type="Proteomes" id="UP000053864">
    <property type="component" value="Unassembled WGS sequence"/>
</dbReference>
<gene>
    <name evidence="1" type="ORF">L916_00656</name>
</gene>
<proteinExistence type="predicted"/>
<reference evidence="1 2" key="1">
    <citation type="submission" date="2013-11" db="EMBL/GenBank/DDBJ databases">
        <title>The Genome Sequence of Phytophthora parasitica CJ05E6.</title>
        <authorList>
            <consortium name="The Broad Institute Genomics Platform"/>
            <person name="Russ C."/>
            <person name="Tyler B."/>
            <person name="Panabieres F."/>
            <person name="Shan W."/>
            <person name="Tripathy S."/>
            <person name="Grunwald N."/>
            <person name="Machado M."/>
            <person name="Johnson C.S."/>
            <person name="Arredondo F."/>
            <person name="Hong C."/>
            <person name="Coffey M."/>
            <person name="Young S.K."/>
            <person name="Zeng Q."/>
            <person name="Gargeya S."/>
            <person name="Fitzgerald M."/>
            <person name="Abouelleil A."/>
            <person name="Alvarado L."/>
            <person name="Chapman S.B."/>
            <person name="Gainer-Dewar J."/>
            <person name="Goldberg J."/>
            <person name="Griggs A."/>
            <person name="Gujja S."/>
            <person name="Hansen M."/>
            <person name="Howarth C."/>
            <person name="Imamovic A."/>
            <person name="Ireland A."/>
            <person name="Larimer J."/>
            <person name="McCowan C."/>
            <person name="Murphy C."/>
            <person name="Pearson M."/>
            <person name="Poon T.W."/>
            <person name="Priest M."/>
            <person name="Roberts A."/>
            <person name="Saif S."/>
            <person name="Shea T."/>
            <person name="Sykes S."/>
            <person name="Wortman J."/>
            <person name="Nusbaum C."/>
            <person name="Birren B."/>
        </authorList>
    </citation>
    <scope>NUCLEOTIDE SEQUENCE [LARGE SCALE GENOMIC DNA]</scope>
    <source>
        <strain evidence="1 2">CJ05E6</strain>
    </source>
</reference>
<evidence type="ECO:0000313" key="1">
    <source>
        <dbReference type="EMBL" id="ETL50046.1"/>
    </source>
</evidence>
<protein>
    <submittedName>
        <fullName evidence="1">Uncharacterized protein</fullName>
    </submittedName>
</protein>
<organism evidence="1 2">
    <name type="scientific">Phytophthora nicotianae</name>
    <name type="common">Potato buckeye rot agent</name>
    <name type="synonym">Phytophthora parasitica</name>
    <dbReference type="NCBI Taxonomy" id="4792"/>
    <lineage>
        <taxon>Eukaryota</taxon>
        <taxon>Sar</taxon>
        <taxon>Stramenopiles</taxon>
        <taxon>Oomycota</taxon>
        <taxon>Peronosporomycetes</taxon>
        <taxon>Peronosporales</taxon>
        <taxon>Peronosporaceae</taxon>
        <taxon>Phytophthora</taxon>
    </lineage>
</organism>
<evidence type="ECO:0000313" key="2">
    <source>
        <dbReference type="Proteomes" id="UP000053864"/>
    </source>
</evidence>
<name>W2JUK2_PHYNI</name>